<sequence length="367" mass="41370">MRILKYIFLLFILVTIGLTVFIATQPANYQAKAEMVIPVNRVTLFNYLNNYRNWESWNFISEGDAQTKLSFPGNTVGKLGYMTFSGNKNGWIQTTDLVKNQEINFKISQNGEITFGSFTLRDTLGKTKIICKRTGSLTFSDKFDATFSGGPKALVNNQLLVSLEQLSKFLKAELGVYKTEVLPAVSLKPLFFVGKKIRCKQGDLNPELLRWIPFLQEFFVKNQLRKAGQPMAIYKSAPNAAVVELTIAIPTPEEVFLSPESDIFSGSFVPYRALPVKLTGDYSHRTAAIRKARTAMKEKFLTERGGIEILEIFQQNSFEQKRPSKWVTFLYMPIQGSVAQRTAAPVTTPSLTTEQLRAEEARQATEN</sequence>
<dbReference type="Proteomes" id="UP000216035">
    <property type="component" value="Unassembled WGS sequence"/>
</dbReference>
<dbReference type="SUPFAM" id="SSF55961">
    <property type="entry name" value="Bet v1-like"/>
    <property type="match status" value="1"/>
</dbReference>
<evidence type="ECO:0000313" key="1">
    <source>
        <dbReference type="EMBL" id="OYQ46057.1"/>
    </source>
</evidence>
<accession>A0A255ZWZ2</accession>
<comment type="caution">
    <text evidence="1">The sequence shown here is derived from an EMBL/GenBank/DDBJ whole genome shotgun (WGS) entry which is preliminary data.</text>
</comment>
<gene>
    <name evidence="1" type="ORF">CHX27_05160</name>
</gene>
<dbReference type="OrthoDB" id="9807923at2"/>
<organism evidence="1 2">
    <name type="scientific">Flavobacterium aurantiibacter</name>
    <dbReference type="NCBI Taxonomy" id="2023067"/>
    <lineage>
        <taxon>Bacteria</taxon>
        <taxon>Pseudomonadati</taxon>
        <taxon>Bacteroidota</taxon>
        <taxon>Flavobacteriia</taxon>
        <taxon>Flavobacteriales</taxon>
        <taxon>Flavobacteriaceae</taxon>
        <taxon>Flavobacterium</taxon>
    </lineage>
</organism>
<evidence type="ECO:0008006" key="3">
    <source>
        <dbReference type="Google" id="ProtNLM"/>
    </source>
</evidence>
<reference evidence="1 2" key="1">
    <citation type="submission" date="2017-07" db="EMBL/GenBank/DDBJ databases">
        <title>Flavobacterium cyanobacteriorum sp. nov., isolated from cyanobacterial aggregates in a eutrophic lake.</title>
        <authorList>
            <person name="Cai H."/>
        </authorList>
    </citation>
    <scope>NUCLEOTIDE SEQUENCE [LARGE SCALE GENOMIC DNA]</scope>
    <source>
        <strain evidence="1 2">TH167</strain>
    </source>
</reference>
<dbReference type="Gene3D" id="3.20.80.10">
    <property type="entry name" value="Regulatory factor, effector binding domain"/>
    <property type="match status" value="1"/>
</dbReference>
<name>A0A255ZWZ2_9FLAO</name>
<dbReference type="EMBL" id="NOXX01000172">
    <property type="protein sequence ID" value="OYQ46057.1"/>
    <property type="molecule type" value="Genomic_DNA"/>
</dbReference>
<evidence type="ECO:0000313" key="2">
    <source>
        <dbReference type="Proteomes" id="UP000216035"/>
    </source>
</evidence>
<protein>
    <recommendedName>
        <fullName evidence="3">GyrI-like small molecule binding domain-containing protein</fullName>
    </recommendedName>
</protein>
<dbReference type="AlphaFoldDB" id="A0A255ZWZ2"/>
<proteinExistence type="predicted"/>
<keyword evidence="2" id="KW-1185">Reference proteome</keyword>
<dbReference type="RefSeq" id="WP_094485694.1">
    <property type="nucleotide sequence ID" value="NZ_NOXX01000172.1"/>
</dbReference>
<dbReference type="InterPro" id="IPR011256">
    <property type="entry name" value="Reg_factor_effector_dom_sf"/>
</dbReference>